<evidence type="ECO:0000313" key="2">
    <source>
        <dbReference type="EMBL" id="MCZ0727098.1"/>
    </source>
</evidence>
<sequence length="310" mass="33841">MQPESAPETDAKSETPRSSRALNATVVTTLAVVIAVYVGALVGYRLLEQPPKPFEFSESSEIGETAVILRLGKMETVENKLTVDVLVHPDNDLLGNGPEAAANPIVRLSSWTQDGELIHMHDDLKSNASAVEFTAVGDPDHWPLDTYVSNTIGVEVFYGDGPDRRKVPAAIVVAGSINGWDVDSDQKVLEAPWGPIQGVSFHLERTRGAHAVDFGILLVLLVLPGTALFVAIEMLLNRRKFLPPFITWYAAMLFAVVPLRNILPGAPPTGAWIDVAVILWVLLALSAAMVVYLAAWWRQTRAEENRHPKT</sequence>
<accession>A0A1X1WD96</accession>
<evidence type="ECO:0000313" key="3">
    <source>
        <dbReference type="EMBL" id="ORV84462.1"/>
    </source>
</evidence>
<feature type="transmembrane region" description="Helical" evidence="1">
    <location>
        <begin position="245"/>
        <end position="263"/>
    </location>
</feature>
<comment type="caution">
    <text evidence="3">The sequence shown here is derived from an EMBL/GenBank/DDBJ whole genome shotgun (WGS) entry which is preliminary data.</text>
</comment>
<dbReference type="AlphaFoldDB" id="A0A1X1WD96"/>
<protein>
    <submittedName>
        <fullName evidence="2">DUF4436 family protein</fullName>
    </submittedName>
</protein>
<dbReference type="InterPro" id="IPR027948">
    <property type="entry name" value="DUF4436"/>
</dbReference>
<reference evidence="3 4" key="1">
    <citation type="submission" date="2016-01" db="EMBL/GenBank/DDBJ databases">
        <title>The new phylogeny of the genus Mycobacterium.</title>
        <authorList>
            <person name="Tarcisio F."/>
            <person name="Conor M."/>
            <person name="Antonella G."/>
            <person name="Elisabetta G."/>
            <person name="Giulia F.S."/>
            <person name="Sara T."/>
            <person name="Anna F."/>
            <person name="Clotilde B."/>
            <person name="Roberto B."/>
            <person name="Veronica D.S."/>
            <person name="Fabio R."/>
            <person name="Monica P."/>
            <person name="Olivier J."/>
            <person name="Enrico T."/>
            <person name="Nicola S."/>
        </authorList>
    </citation>
    <scope>NUCLEOTIDE SEQUENCE [LARGE SCALE GENOMIC DNA]</scope>
    <source>
        <strain evidence="3 4">DSM 45541</strain>
    </source>
</reference>
<evidence type="ECO:0000313" key="4">
    <source>
        <dbReference type="Proteomes" id="UP000193622"/>
    </source>
</evidence>
<feature type="transmembrane region" description="Helical" evidence="1">
    <location>
        <begin position="214"/>
        <end position="236"/>
    </location>
</feature>
<dbReference type="Pfam" id="PF14494">
    <property type="entry name" value="DUF4436"/>
    <property type="match status" value="1"/>
</dbReference>
<dbReference type="PANTHER" id="PTHR37330">
    <property type="entry name" value="CONSERVED TRANSMEMBRANE PROTEIN-RELATED"/>
    <property type="match status" value="1"/>
</dbReference>
<feature type="transmembrane region" description="Helical" evidence="1">
    <location>
        <begin position="21"/>
        <end position="47"/>
    </location>
</feature>
<keyword evidence="5" id="KW-1185">Reference proteome</keyword>
<keyword evidence="1" id="KW-0812">Transmembrane</keyword>
<gene>
    <name evidence="3" type="ORF">AWC12_23790</name>
    <name evidence="2" type="ORF">OY187_03490</name>
</gene>
<evidence type="ECO:0000256" key="1">
    <source>
        <dbReference type="SAM" id="Phobius"/>
    </source>
</evidence>
<reference evidence="2" key="2">
    <citation type="submission" date="2022-12" db="EMBL/GenBank/DDBJ databases">
        <title>Whole genome sequence of Mycolicibacterium iranicum strain SBH312.</title>
        <authorList>
            <person name="Jani J."/>
            <person name="Arifin Mustapha Z."/>
            <person name="Ahmed K."/>
            <person name="Kai Ling C."/>
        </authorList>
    </citation>
    <scope>NUCLEOTIDE SEQUENCE</scope>
    <source>
        <strain evidence="2">SBH312</strain>
    </source>
</reference>
<proteinExistence type="predicted"/>
<name>A0A1X1WD96_MYCIR</name>
<organism evidence="3 4">
    <name type="scientific">Mycolicibacterium iranicum</name>
    <name type="common">Mycobacterium iranicum</name>
    <dbReference type="NCBI Taxonomy" id="912594"/>
    <lineage>
        <taxon>Bacteria</taxon>
        <taxon>Bacillati</taxon>
        <taxon>Actinomycetota</taxon>
        <taxon>Actinomycetes</taxon>
        <taxon>Mycobacteriales</taxon>
        <taxon>Mycobacteriaceae</taxon>
        <taxon>Mycolicibacterium</taxon>
    </lineage>
</organism>
<dbReference type="RefSeq" id="WP_085177219.1">
    <property type="nucleotide sequence ID" value="NZ_JAPQYE010000001.1"/>
</dbReference>
<evidence type="ECO:0000313" key="5">
    <source>
        <dbReference type="Proteomes" id="UP001084650"/>
    </source>
</evidence>
<dbReference type="EMBL" id="LQPC01000047">
    <property type="protein sequence ID" value="ORV84462.1"/>
    <property type="molecule type" value="Genomic_DNA"/>
</dbReference>
<keyword evidence="1" id="KW-1133">Transmembrane helix</keyword>
<keyword evidence="1" id="KW-0472">Membrane</keyword>
<dbReference type="Proteomes" id="UP000193622">
    <property type="component" value="Unassembled WGS sequence"/>
</dbReference>
<dbReference type="EMBL" id="JAPQYE010000001">
    <property type="protein sequence ID" value="MCZ0727098.1"/>
    <property type="molecule type" value="Genomic_DNA"/>
</dbReference>
<feature type="transmembrane region" description="Helical" evidence="1">
    <location>
        <begin position="275"/>
        <end position="297"/>
    </location>
</feature>
<dbReference type="PANTHER" id="PTHR37330:SF1">
    <property type="entry name" value="CONSERVED TRANSMEMBRANE PROTEIN-RELATED"/>
    <property type="match status" value="1"/>
</dbReference>
<dbReference type="Proteomes" id="UP001084650">
    <property type="component" value="Unassembled WGS sequence"/>
</dbReference>